<feature type="non-terminal residue" evidence="1">
    <location>
        <position position="187"/>
    </location>
</feature>
<dbReference type="EMBL" id="QKYT01000078">
    <property type="protein sequence ID" value="RIA94579.1"/>
    <property type="molecule type" value="Genomic_DNA"/>
</dbReference>
<dbReference type="Proteomes" id="UP000265703">
    <property type="component" value="Unassembled WGS sequence"/>
</dbReference>
<evidence type="ECO:0000313" key="2">
    <source>
        <dbReference type="Proteomes" id="UP000265703"/>
    </source>
</evidence>
<accession>A0A397TB56</accession>
<evidence type="ECO:0000313" key="1">
    <source>
        <dbReference type="EMBL" id="RIA94579.1"/>
    </source>
</evidence>
<comment type="caution">
    <text evidence="1">The sequence shown here is derived from an EMBL/GenBank/DDBJ whole genome shotgun (WGS) entry which is preliminary data.</text>
</comment>
<proteinExistence type="predicted"/>
<dbReference type="AlphaFoldDB" id="A0A397TB56"/>
<dbReference type="OrthoDB" id="2345349at2759"/>
<name>A0A397TB56_9GLOM</name>
<sequence length="187" mass="21805">MNQNYSKDQLFASQTNSEQVETNSSMNIPYMAVQQLQHASINSSNQRYGNPEVYPQTSLNPVVNLPIVQDNFVVNLPTTFAFFYQPPNDPCNYHIKCNEISIHSLNEFNSNLANINFYQNKYIFFYQRQSNNRIYQVICEIVSPSLIINLLNKSIYGIEIEQNTGQEQLTFTFEQKENLKSYLIQYL</sequence>
<organism evidence="1 2">
    <name type="scientific">Glomus cerebriforme</name>
    <dbReference type="NCBI Taxonomy" id="658196"/>
    <lineage>
        <taxon>Eukaryota</taxon>
        <taxon>Fungi</taxon>
        <taxon>Fungi incertae sedis</taxon>
        <taxon>Mucoromycota</taxon>
        <taxon>Glomeromycotina</taxon>
        <taxon>Glomeromycetes</taxon>
        <taxon>Glomerales</taxon>
        <taxon>Glomeraceae</taxon>
        <taxon>Glomus</taxon>
    </lineage>
</organism>
<protein>
    <submittedName>
        <fullName evidence="1">Uncharacterized protein</fullName>
    </submittedName>
</protein>
<gene>
    <name evidence="1" type="ORF">C1645_759855</name>
</gene>
<keyword evidence="2" id="KW-1185">Reference proteome</keyword>
<reference evidence="1 2" key="1">
    <citation type="submission" date="2018-06" db="EMBL/GenBank/DDBJ databases">
        <title>Comparative genomics reveals the genomic features of Rhizophagus irregularis, R. cerebriforme, R. diaphanum and Gigaspora rosea, and their symbiotic lifestyle signature.</title>
        <authorList>
            <person name="Morin E."/>
            <person name="San Clemente H."/>
            <person name="Chen E.C.H."/>
            <person name="De La Providencia I."/>
            <person name="Hainaut M."/>
            <person name="Kuo A."/>
            <person name="Kohler A."/>
            <person name="Murat C."/>
            <person name="Tang N."/>
            <person name="Roy S."/>
            <person name="Loubradou J."/>
            <person name="Henrissat B."/>
            <person name="Grigoriev I.V."/>
            <person name="Corradi N."/>
            <person name="Roux C."/>
            <person name="Martin F.M."/>
        </authorList>
    </citation>
    <scope>NUCLEOTIDE SEQUENCE [LARGE SCALE GENOMIC DNA]</scope>
    <source>
        <strain evidence="1 2">DAOM 227022</strain>
    </source>
</reference>